<protein>
    <submittedName>
        <fullName evidence="1">Uncharacterized protein</fullName>
    </submittedName>
</protein>
<sequence length="20" mass="2417">MFPTFPYPHFPVSYLETNDN</sequence>
<evidence type="ECO:0000313" key="1">
    <source>
        <dbReference type="EMBL" id="MBX43509.1"/>
    </source>
</evidence>
<organism evidence="1">
    <name type="scientific">Rhizophora mucronata</name>
    <name type="common">Asiatic mangrove</name>
    <dbReference type="NCBI Taxonomy" id="61149"/>
    <lineage>
        <taxon>Eukaryota</taxon>
        <taxon>Viridiplantae</taxon>
        <taxon>Streptophyta</taxon>
        <taxon>Embryophyta</taxon>
        <taxon>Tracheophyta</taxon>
        <taxon>Spermatophyta</taxon>
        <taxon>Magnoliopsida</taxon>
        <taxon>eudicotyledons</taxon>
        <taxon>Gunneridae</taxon>
        <taxon>Pentapetalae</taxon>
        <taxon>rosids</taxon>
        <taxon>fabids</taxon>
        <taxon>Malpighiales</taxon>
        <taxon>Rhizophoraceae</taxon>
        <taxon>Rhizophora</taxon>
    </lineage>
</organism>
<dbReference type="AlphaFoldDB" id="A0A2P2NM02"/>
<reference evidence="1" key="1">
    <citation type="submission" date="2018-02" db="EMBL/GenBank/DDBJ databases">
        <title>Rhizophora mucronata_Transcriptome.</title>
        <authorList>
            <person name="Meera S.P."/>
            <person name="Sreeshan A."/>
            <person name="Augustine A."/>
        </authorList>
    </citation>
    <scope>NUCLEOTIDE SEQUENCE</scope>
    <source>
        <tissue evidence="1">Leaf</tissue>
    </source>
</reference>
<accession>A0A2P2NM02</accession>
<dbReference type="EMBL" id="GGEC01063025">
    <property type="protein sequence ID" value="MBX43509.1"/>
    <property type="molecule type" value="Transcribed_RNA"/>
</dbReference>
<proteinExistence type="predicted"/>
<name>A0A2P2NM02_RHIMU</name>